<evidence type="ECO:0000256" key="3">
    <source>
        <dbReference type="ARBA" id="ARBA00022989"/>
    </source>
</evidence>
<dbReference type="Gene3D" id="1.20.1250.20">
    <property type="entry name" value="MFS general substrate transporter like domains"/>
    <property type="match status" value="1"/>
</dbReference>
<feature type="transmembrane region" description="Helical" evidence="6">
    <location>
        <begin position="201"/>
        <end position="222"/>
    </location>
</feature>
<dbReference type="EMBL" id="LFZO01001293">
    <property type="protein sequence ID" value="KXS93443.1"/>
    <property type="molecule type" value="Genomic_DNA"/>
</dbReference>
<dbReference type="EMBL" id="LFZO01001293">
    <property type="protein sequence ID" value="KXS93442.1"/>
    <property type="molecule type" value="Genomic_DNA"/>
</dbReference>
<feature type="transmembrane region" description="Helical" evidence="6">
    <location>
        <begin position="234"/>
        <end position="254"/>
    </location>
</feature>
<dbReference type="Proteomes" id="UP000073492">
    <property type="component" value="Unassembled WGS sequence"/>
</dbReference>
<accession>A0A139GTD0</accession>
<evidence type="ECO:0000256" key="4">
    <source>
        <dbReference type="ARBA" id="ARBA00023136"/>
    </source>
</evidence>
<name>A0A139GTD0_9PEZI</name>
<dbReference type="Pfam" id="PF07690">
    <property type="entry name" value="MFS_1"/>
    <property type="match status" value="1"/>
</dbReference>
<dbReference type="PANTHER" id="PTHR23514:SF6">
    <property type="entry name" value="MAJOR FACILITATOR SUPERFAMILY (MFS) PROFILE DOMAIN-CONTAINING PROTEIN"/>
    <property type="match status" value="1"/>
</dbReference>
<sequence length="470" mass="49932">MYSSCSSLIHYTANRTSLEMATVVEEIPSYELATFHGPTSKIPAKAIVPENSPPDDNAQPSGHETPTPSTTTTVQPLITKPRFVAIFLAFFIQGVNDSVTGALLPYIQARYHIQYAIASLVFVGNAVGFIAAVPFIQLLDRNLGRVKTLLLAVCCNIVAYSIIIAQPPFAVVAICFGILGFGFSTILALDNSLVANSRNGTVLLGITQGGYGIGGTVAPLMGTAMASNGVRWSFFYLISLGLSITNAALFAWSFHNFVPTLRSTNLPAGNVLRPTARSPVLQAMRDRSVLFGSVFVFAYQGAEVTISGWIVSFLIDYRHGEPSKVGYVSAGFWAGITAGRFLLCPVIEKLGDRRCIFGLIIIWAGFHLIVWFAHDIVGDAVAVAIIGVLSGPIAPCATGVMSKLLDPSIQVTGVGMAWSIGSGGAAVAPFLTGLLAQVYGAVVLNPTCIVLCVVMNVAWLALPGRTWKKD</sequence>
<feature type="transmembrane region" description="Helical" evidence="6">
    <location>
        <begin position="113"/>
        <end position="136"/>
    </location>
</feature>
<evidence type="ECO:0000256" key="1">
    <source>
        <dbReference type="ARBA" id="ARBA00004141"/>
    </source>
</evidence>
<evidence type="ECO:0000256" key="6">
    <source>
        <dbReference type="SAM" id="Phobius"/>
    </source>
</evidence>
<evidence type="ECO:0000313" key="9">
    <source>
        <dbReference type="Proteomes" id="UP000073492"/>
    </source>
</evidence>
<feature type="transmembrane region" description="Helical" evidence="6">
    <location>
        <begin position="355"/>
        <end position="374"/>
    </location>
</feature>
<dbReference type="GO" id="GO:0016020">
    <property type="term" value="C:membrane"/>
    <property type="evidence" value="ECO:0007669"/>
    <property type="project" value="UniProtKB-SubCell"/>
</dbReference>
<proteinExistence type="predicted"/>
<dbReference type="SUPFAM" id="SSF103473">
    <property type="entry name" value="MFS general substrate transporter"/>
    <property type="match status" value="1"/>
</dbReference>
<feature type="transmembrane region" description="Helical" evidence="6">
    <location>
        <begin position="171"/>
        <end position="189"/>
    </location>
</feature>
<dbReference type="GO" id="GO:0022857">
    <property type="term" value="F:transmembrane transporter activity"/>
    <property type="evidence" value="ECO:0007669"/>
    <property type="project" value="InterPro"/>
</dbReference>
<feature type="transmembrane region" description="Helical" evidence="6">
    <location>
        <begin position="413"/>
        <end position="432"/>
    </location>
</feature>
<dbReference type="InterPro" id="IPR011701">
    <property type="entry name" value="MFS"/>
</dbReference>
<dbReference type="InterPro" id="IPR036259">
    <property type="entry name" value="MFS_trans_sf"/>
</dbReference>
<keyword evidence="2 6" id="KW-0812">Transmembrane</keyword>
<feature type="transmembrane region" description="Helical" evidence="6">
    <location>
        <begin position="148"/>
        <end position="165"/>
    </location>
</feature>
<dbReference type="InterPro" id="IPR020846">
    <property type="entry name" value="MFS_dom"/>
</dbReference>
<feature type="transmembrane region" description="Helical" evidence="6">
    <location>
        <begin position="325"/>
        <end position="343"/>
    </location>
</feature>
<organism evidence="8 9">
    <name type="scientific">Pseudocercospora musae</name>
    <dbReference type="NCBI Taxonomy" id="113226"/>
    <lineage>
        <taxon>Eukaryota</taxon>
        <taxon>Fungi</taxon>
        <taxon>Dikarya</taxon>
        <taxon>Ascomycota</taxon>
        <taxon>Pezizomycotina</taxon>
        <taxon>Dothideomycetes</taxon>
        <taxon>Dothideomycetidae</taxon>
        <taxon>Mycosphaerellales</taxon>
        <taxon>Mycosphaerellaceae</taxon>
        <taxon>Pseudocercospora</taxon>
    </lineage>
</organism>
<dbReference type="PANTHER" id="PTHR23514">
    <property type="entry name" value="BYPASS OF STOP CODON PROTEIN 6"/>
    <property type="match status" value="1"/>
</dbReference>
<comment type="subcellular location">
    <subcellularLocation>
        <location evidence="1">Membrane</location>
        <topology evidence="1">Multi-pass membrane protein</topology>
    </subcellularLocation>
</comment>
<dbReference type="AlphaFoldDB" id="A0A139GTD0"/>
<feature type="transmembrane region" description="Helical" evidence="6">
    <location>
        <begin position="289"/>
        <end position="313"/>
    </location>
</feature>
<feature type="region of interest" description="Disordered" evidence="5">
    <location>
        <begin position="44"/>
        <end position="73"/>
    </location>
</feature>
<dbReference type="FunFam" id="1.20.1250.20:FF:000286">
    <property type="entry name" value="MFS efflux transporter"/>
    <property type="match status" value="1"/>
</dbReference>
<gene>
    <name evidence="8" type="ORF">AC579_414</name>
</gene>
<evidence type="ECO:0000256" key="2">
    <source>
        <dbReference type="ARBA" id="ARBA00022692"/>
    </source>
</evidence>
<reference evidence="8 9" key="1">
    <citation type="submission" date="2015-07" db="EMBL/GenBank/DDBJ databases">
        <title>Comparative genomics of the Sigatoka disease complex on banana suggests a link between parallel evolutionary changes in Pseudocercospora fijiensis and Pseudocercospora eumusae and increased virulence on the banana host.</title>
        <authorList>
            <person name="Chang T.-C."/>
            <person name="Salvucci A."/>
            <person name="Crous P.W."/>
            <person name="Stergiopoulos I."/>
        </authorList>
    </citation>
    <scope>NUCLEOTIDE SEQUENCE [LARGE SCALE GENOMIC DNA]</scope>
    <source>
        <strain evidence="8 9">CBS 116634</strain>
    </source>
</reference>
<protein>
    <recommendedName>
        <fullName evidence="7">Major facilitator superfamily (MFS) profile domain-containing protein</fullName>
    </recommendedName>
</protein>
<feature type="domain" description="Major facilitator superfamily (MFS) profile" evidence="7">
    <location>
        <begin position="82"/>
        <end position="466"/>
    </location>
</feature>
<comment type="caution">
    <text evidence="8">The sequence shown here is derived from an EMBL/GenBank/DDBJ whole genome shotgun (WGS) entry which is preliminary data.</text>
</comment>
<feature type="transmembrane region" description="Helical" evidence="6">
    <location>
        <begin position="83"/>
        <end position="107"/>
    </location>
</feature>
<keyword evidence="9" id="KW-1185">Reference proteome</keyword>
<feature type="transmembrane region" description="Helical" evidence="6">
    <location>
        <begin position="380"/>
        <end position="401"/>
    </location>
</feature>
<keyword evidence="4 6" id="KW-0472">Membrane</keyword>
<dbReference type="OrthoDB" id="413079at2759"/>
<keyword evidence="3 6" id="KW-1133">Transmembrane helix</keyword>
<evidence type="ECO:0000313" key="8">
    <source>
        <dbReference type="EMBL" id="KXS93443.1"/>
    </source>
</evidence>
<dbReference type="InterPro" id="IPR051788">
    <property type="entry name" value="MFS_Transporter"/>
</dbReference>
<dbReference type="PROSITE" id="PS50850">
    <property type="entry name" value="MFS"/>
    <property type="match status" value="1"/>
</dbReference>
<evidence type="ECO:0000256" key="5">
    <source>
        <dbReference type="SAM" id="MobiDB-lite"/>
    </source>
</evidence>
<feature type="transmembrane region" description="Helical" evidence="6">
    <location>
        <begin position="438"/>
        <end position="462"/>
    </location>
</feature>
<evidence type="ECO:0000259" key="7">
    <source>
        <dbReference type="PROSITE" id="PS50850"/>
    </source>
</evidence>